<evidence type="ECO:0000313" key="3">
    <source>
        <dbReference type="Proteomes" id="UP001178507"/>
    </source>
</evidence>
<evidence type="ECO:0008006" key="4">
    <source>
        <dbReference type="Google" id="ProtNLM"/>
    </source>
</evidence>
<gene>
    <name evidence="2" type="ORF">EVOR1521_LOCUS26776</name>
</gene>
<keyword evidence="3" id="KW-1185">Reference proteome</keyword>
<feature type="compositionally biased region" description="Polar residues" evidence="1">
    <location>
        <begin position="1"/>
        <end position="10"/>
    </location>
</feature>
<accession>A0AA36JDN1</accession>
<evidence type="ECO:0000313" key="2">
    <source>
        <dbReference type="EMBL" id="CAJ1404312.1"/>
    </source>
</evidence>
<dbReference type="Proteomes" id="UP001178507">
    <property type="component" value="Unassembled WGS sequence"/>
</dbReference>
<name>A0AA36JDN1_9DINO</name>
<comment type="caution">
    <text evidence="2">The sequence shown here is derived from an EMBL/GenBank/DDBJ whole genome shotgun (WGS) entry which is preliminary data.</text>
</comment>
<dbReference type="AlphaFoldDB" id="A0AA36JDN1"/>
<proteinExistence type="predicted"/>
<reference evidence="2" key="1">
    <citation type="submission" date="2023-08" db="EMBL/GenBank/DDBJ databases">
        <authorList>
            <person name="Chen Y."/>
            <person name="Shah S."/>
            <person name="Dougan E. K."/>
            <person name="Thang M."/>
            <person name="Chan C."/>
        </authorList>
    </citation>
    <scope>NUCLEOTIDE SEQUENCE</scope>
</reference>
<evidence type="ECO:0000256" key="1">
    <source>
        <dbReference type="SAM" id="MobiDB-lite"/>
    </source>
</evidence>
<dbReference type="EMBL" id="CAUJNA010003535">
    <property type="protein sequence ID" value="CAJ1404312.1"/>
    <property type="molecule type" value="Genomic_DNA"/>
</dbReference>
<protein>
    <recommendedName>
        <fullName evidence="4">LRAT domain-containing protein</fullName>
    </recommendedName>
</protein>
<sequence length="205" mass="22998">MRNLITSELSPNLPKMGQSMPHSVASSDIGSSNYGEVGLVPPGLRLEDYEVQNVVFVEKAVFACPLPGKAWIELGRWNPVSLLFLVPAWSYHVSGPADHWWFVARSANNMYFYAAQFCMDESGKNHVSGCVYLGLCAAVASGLQYPEAQWWFAREWAPCRKPRSKKELDRLLLNNPSAMLPYSWMDNNCQHFAVNLYEGDPGHIA</sequence>
<organism evidence="2 3">
    <name type="scientific">Effrenium voratum</name>
    <dbReference type="NCBI Taxonomy" id="2562239"/>
    <lineage>
        <taxon>Eukaryota</taxon>
        <taxon>Sar</taxon>
        <taxon>Alveolata</taxon>
        <taxon>Dinophyceae</taxon>
        <taxon>Suessiales</taxon>
        <taxon>Symbiodiniaceae</taxon>
        <taxon>Effrenium</taxon>
    </lineage>
</organism>
<feature type="region of interest" description="Disordered" evidence="1">
    <location>
        <begin position="1"/>
        <end position="20"/>
    </location>
</feature>